<reference evidence="1 4" key="3">
    <citation type="submission" date="2020-04" db="EMBL/GenBank/DDBJ databases">
        <authorList>
            <person name="Hitch T.C.A."/>
            <person name="Wylensek D."/>
            <person name="Clavel T."/>
        </authorList>
    </citation>
    <scope>NUCLEOTIDE SEQUENCE [LARGE SCALE GENOMIC DNA]</scope>
    <source>
        <strain evidence="1 4">BL-383-APC-3D</strain>
    </source>
</reference>
<evidence type="ECO:0000313" key="4">
    <source>
        <dbReference type="Proteomes" id="UP000544551"/>
    </source>
</evidence>
<gene>
    <name evidence="2" type="ORF">AYJ05_01985</name>
    <name evidence="1" type="ORF">HF853_06310</name>
</gene>
<keyword evidence="3" id="KW-1185">Reference proteome</keyword>
<sequence>MRFIPDDPIIYSAPSSNMDSEQKVFTSKLIKIALDVASGLRPLAHLSPRYFDPSILTHLSSWSRIHGRNNARMWMKSLHAREDGEYFGTAILGDKQFAFTGRLSAQQDKLRAFRLL</sequence>
<evidence type="ECO:0000313" key="1">
    <source>
        <dbReference type="EMBL" id="NME89287.1"/>
    </source>
</evidence>
<reference evidence="2" key="1">
    <citation type="submission" date="2016-02" db="EMBL/GenBank/DDBJ databases">
        <authorList>
            <person name="Wen L."/>
            <person name="He K."/>
            <person name="Yang H."/>
        </authorList>
    </citation>
    <scope>NUCLEOTIDE SEQUENCE [LARGE SCALE GENOMIC DNA]</scope>
    <source>
        <strain evidence="2">GA-15</strain>
    </source>
</reference>
<dbReference type="OrthoDB" id="4412961at2"/>
<evidence type="ECO:0000313" key="3">
    <source>
        <dbReference type="Proteomes" id="UP000076947"/>
    </source>
</evidence>
<dbReference type="Proteomes" id="UP000544551">
    <property type="component" value="Unassembled WGS sequence"/>
</dbReference>
<dbReference type="AlphaFoldDB" id="A0A0X8VID2"/>
<reference evidence="3" key="2">
    <citation type="submission" date="2016-02" db="EMBL/GenBank/DDBJ databases">
        <authorList>
            <person name="Kaur G."/>
            <person name="Nair G.R."/>
            <person name="Mayilraj S."/>
        </authorList>
    </citation>
    <scope>NUCLEOTIDE SEQUENCE [LARGE SCALE GENOMIC DNA]</scope>
    <source>
        <strain evidence="3">GA-15</strain>
    </source>
</reference>
<evidence type="ECO:0000313" key="2">
    <source>
        <dbReference type="EMBL" id="OAH32470.1"/>
    </source>
</evidence>
<dbReference type="EMBL" id="LSTQ01000001">
    <property type="protein sequence ID" value="OAH32470.1"/>
    <property type="molecule type" value="Genomic_DNA"/>
</dbReference>
<comment type="caution">
    <text evidence="2">The sequence shown here is derived from an EMBL/GenBank/DDBJ whole genome shotgun (WGS) entry which is preliminary data.</text>
</comment>
<protein>
    <submittedName>
        <fullName evidence="2">Uncharacterized protein</fullName>
    </submittedName>
</protein>
<dbReference type="EMBL" id="JABAFZ010000005">
    <property type="protein sequence ID" value="NME89287.1"/>
    <property type="molecule type" value="Genomic_DNA"/>
</dbReference>
<organism evidence="2 3">
    <name type="scientific">Corynebacterium stationis</name>
    <dbReference type="NCBI Taxonomy" id="1705"/>
    <lineage>
        <taxon>Bacteria</taxon>
        <taxon>Bacillati</taxon>
        <taxon>Actinomycetota</taxon>
        <taxon>Actinomycetes</taxon>
        <taxon>Mycobacteriales</taxon>
        <taxon>Corynebacteriaceae</taxon>
        <taxon>Corynebacterium</taxon>
    </lineage>
</organism>
<accession>A0A0X8VID2</accession>
<proteinExistence type="predicted"/>
<name>A0A0X8VID2_9CORY</name>
<dbReference type="STRING" id="1705.CA21670_09350"/>
<dbReference type="Proteomes" id="UP000076947">
    <property type="component" value="Unassembled WGS sequence"/>
</dbReference>